<evidence type="ECO:0000256" key="2">
    <source>
        <dbReference type="ARBA" id="ARBA00022679"/>
    </source>
</evidence>
<reference evidence="5" key="1">
    <citation type="submission" date="2023-06" db="EMBL/GenBank/DDBJ databases">
        <title>Robiginitalea aurantiacus sp. nov. and Algoriphagus sediminis sp. nov., isolated from coastal sediment.</title>
        <authorList>
            <person name="Zhou Z.Y."/>
            <person name="An J."/>
            <person name="Jia Y.W."/>
            <person name="Du Z.J."/>
        </authorList>
    </citation>
    <scope>NUCLEOTIDE SEQUENCE</scope>
    <source>
        <strain evidence="5">C2-7</strain>
    </source>
</reference>
<dbReference type="PROSITE" id="PS00584">
    <property type="entry name" value="PFKB_KINASES_2"/>
    <property type="match status" value="1"/>
</dbReference>
<sequence>MKKRVVLFGEMLWDCLRTGSIPGGAPMNVALNLHQLGHHSQLISSVGHDKLGSDLLEFLHSFCKDTSLIQTLPNLETSRVLIDDSDPENIRYDILENVAWDHIKITTEAMEAVKKSDTLIFGSLAVRSAESFKTLLAILPHAKWKIFDANLRPPYVDFDKITTLLAQTDLLKINEDELVEFAKYFEISKEIKPFCDHISKEFEIEKICITLGSKGALIYDRGKIFQHAGYQVKVSDTIGAGDAFLSGFIYRILDGKEPIKALDFGCKLGAYVATQKGGTPKYSLRIIEEFDPRSN</sequence>
<dbReference type="InterPro" id="IPR011611">
    <property type="entry name" value="PfkB_dom"/>
</dbReference>
<dbReference type="InterPro" id="IPR002173">
    <property type="entry name" value="Carboh/pur_kinase_PfkB_CS"/>
</dbReference>
<comment type="caution">
    <text evidence="5">The sequence shown here is derived from an EMBL/GenBank/DDBJ whole genome shotgun (WGS) entry which is preliminary data.</text>
</comment>
<dbReference type="GO" id="GO:0016301">
    <property type="term" value="F:kinase activity"/>
    <property type="evidence" value="ECO:0007669"/>
    <property type="project" value="UniProtKB-KW"/>
</dbReference>
<evidence type="ECO:0000313" key="6">
    <source>
        <dbReference type="Proteomes" id="UP001171916"/>
    </source>
</evidence>
<comment type="similarity">
    <text evidence="1">Belongs to the carbohydrate kinase PfkB family.</text>
</comment>
<evidence type="ECO:0000256" key="1">
    <source>
        <dbReference type="ARBA" id="ARBA00010688"/>
    </source>
</evidence>
<evidence type="ECO:0000259" key="4">
    <source>
        <dbReference type="Pfam" id="PF00294"/>
    </source>
</evidence>
<accession>A0ABT7YAP8</accession>
<keyword evidence="3 5" id="KW-0418">Kinase</keyword>
<dbReference type="PROSITE" id="PS00583">
    <property type="entry name" value="PFKB_KINASES_1"/>
    <property type="match status" value="1"/>
</dbReference>
<evidence type="ECO:0000256" key="3">
    <source>
        <dbReference type="ARBA" id="ARBA00022777"/>
    </source>
</evidence>
<proteinExistence type="inferred from homology"/>
<dbReference type="PANTHER" id="PTHR43085:SF57">
    <property type="entry name" value="CARBOHYDRATE KINASE PFKB DOMAIN-CONTAINING PROTEIN"/>
    <property type="match status" value="1"/>
</dbReference>
<dbReference type="SUPFAM" id="SSF53613">
    <property type="entry name" value="Ribokinase-like"/>
    <property type="match status" value="1"/>
</dbReference>
<organism evidence="5 6">
    <name type="scientific">Algoriphagus sediminis</name>
    <dbReference type="NCBI Taxonomy" id="3057113"/>
    <lineage>
        <taxon>Bacteria</taxon>
        <taxon>Pseudomonadati</taxon>
        <taxon>Bacteroidota</taxon>
        <taxon>Cytophagia</taxon>
        <taxon>Cytophagales</taxon>
        <taxon>Cyclobacteriaceae</taxon>
        <taxon>Algoriphagus</taxon>
    </lineage>
</organism>
<dbReference type="Proteomes" id="UP001171916">
    <property type="component" value="Unassembled WGS sequence"/>
</dbReference>
<gene>
    <name evidence="5" type="ORF">QVH07_05130</name>
</gene>
<protein>
    <submittedName>
        <fullName evidence="5">PfkB family carbohydrate kinase</fullName>
    </submittedName>
</protein>
<dbReference type="RefSeq" id="WP_289999077.1">
    <property type="nucleotide sequence ID" value="NZ_JAUEPH010000002.1"/>
</dbReference>
<evidence type="ECO:0000313" key="5">
    <source>
        <dbReference type="EMBL" id="MDN3203516.1"/>
    </source>
</evidence>
<dbReference type="InterPro" id="IPR029056">
    <property type="entry name" value="Ribokinase-like"/>
</dbReference>
<dbReference type="Pfam" id="PF00294">
    <property type="entry name" value="PfkB"/>
    <property type="match status" value="1"/>
</dbReference>
<dbReference type="EMBL" id="JAUEPH010000002">
    <property type="protein sequence ID" value="MDN3203516.1"/>
    <property type="molecule type" value="Genomic_DNA"/>
</dbReference>
<keyword evidence="6" id="KW-1185">Reference proteome</keyword>
<dbReference type="PANTHER" id="PTHR43085">
    <property type="entry name" value="HEXOKINASE FAMILY MEMBER"/>
    <property type="match status" value="1"/>
</dbReference>
<name>A0ABT7YAP8_9BACT</name>
<feature type="domain" description="Carbohydrate kinase PfkB" evidence="4">
    <location>
        <begin position="17"/>
        <end position="279"/>
    </location>
</feature>
<dbReference type="InterPro" id="IPR050306">
    <property type="entry name" value="PfkB_Carbo_kinase"/>
</dbReference>
<dbReference type="Gene3D" id="3.40.1190.20">
    <property type="match status" value="1"/>
</dbReference>
<keyword evidence="2" id="KW-0808">Transferase</keyword>